<feature type="compositionally biased region" description="Basic and acidic residues" evidence="1">
    <location>
        <begin position="231"/>
        <end position="248"/>
    </location>
</feature>
<feature type="compositionally biased region" description="Polar residues" evidence="1">
    <location>
        <begin position="892"/>
        <end position="905"/>
    </location>
</feature>
<evidence type="ECO:0000313" key="3">
    <source>
        <dbReference type="Proteomes" id="UP000016932"/>
    </source>
</evidence>
<dbReference type="eggNOG" id="ENOG502RM6C">
    <property type="taxonomic scope" value="Eukaryota"/>
</dbReference>
<sequence length="1166" mass="127481">MFALPQAILSPDVISNKKVSPVSDYKQNMAEPTLKKKKSWFGRRANDTDNDAPPVPTMPGTARSSDDTQGSTLVGPDSARTSEEFELKKGKTVWPFFRSPKPDSGRALSSPISGHDLLRTDSEISVTKTTAVETGRPRSKSSVKLPQAYFPGESPTVDQSAVGATDTNTLSGNTTQISAGRMRSKSTPRRPELQIQTNHRPHVATAGQHNIDQTHGSKISSSLKSLPPMDFGRHPDERMKSSPKRLEIAADSASPSATARLLDSPSVASSMHGFAPATPSSLRTVSTPTTAGHVPPDPEDDFSTFLRVQESHNATKRSSIACEPRLPRDEVATFSQSPVKIAAQRPGRKIRTEKKVVMQGGYTLDQYVSSVDPDSPGLPSTDLADHDPEAWEKCIENAKHQIQLDLEREQKLARELLDGDADASNHAAYDEKRNAYEHFKNDNLIRIGENLASCASHYRGLELKEHNETETCYRILGSELREMHVEKDVGSKMEGLLNRFLKKATTGKSASTTPTQPRTVPRKSSLSHLAHMLHLSPKPSSEGADVSRAMGSFVEAEEDVDEKRDPGLRDDFDGSSSFAASSIGEDEMTGLGITTVDTCSSEGSGTPYAAYRDDPTKTISPPSIKPPWETSHFSLCNPGPASVVAQIRKFKRGSGIMTATSECGEICERDADNYAIDESRSVWTMPRPPSRRSIHSGDTEYADNEDWEDVADDLVDEVNAAGATSPSYHPFDDEGIDASAQKAASTITAARDRGSILVIDRNPTFEGAVVSRSASKRQDMFKRFEDVRERRQARQAANSAQLVHPAIRDQSGAAPTPTRSAHATIQRLMDEESPAIPPKSALRITPPKYGGRISPGKGFTPVKDQLAQMAGSNNLNASPFPFPRPDRLAPSVATTPSERASTTAQADDDQYQYLVSSQSPLEEQIDTMVDKWNKATPDMSSEPFGQPEDSNTSQANISDLQQLRHKLGLPLLQAKSDADRPHPNHPYVWDTINIMCFGVHNPSSRESTSTLTTISSEESPLARLSARTNPTASTPPQPQPSTCKAKSCFYCGCTCCYYAEQAQIAKLPFTRDSDLKLRIERARQHVSFLREHSGGNGIENYDTNLECSSCERVFCPEHGDICEFLNCREPICGVCREVMNGGYCCAIGFRTPSLDSSQRAVKRFNL</sequence>
<dbReference type="OrthoDB" id="3640906at2759"/>
<feature type="compositionally biased region" description="Polar residues" evidence="1">
    <location>
        <begin position="123"/>
        <end position="132"/>
    </location>
</feature>
<feature type="compositionally biased region" description="Low complexity" evidence="1">
    <location>
        <begin position="217"/>
        <end position="228"/>
    </location>
</feature>
<name>N1Q5L2_PSEFD</name>
<protein>
    <submittedName>
        <fullName evidence="2">Uncharacterized protein</fullName>
    </submittedName>
</protein>
<dbReference type="VEuPathDB" id="FungiDB:MYCFIDRAFT_84183"/>
<dbReference type="KEGG" id="pfj:MYCFIDRAFT_84183"/>
<feature type="region of interest" description="Disordered" evidence="1">
    <location>
        <begin position="1007"/>
        <end position="1042"/>
    </location>
</feature>
<proteinExistence type="predicted"/>
<dbReference type="GeneID" id="19342157"/>
<feature type="compositionally biased region" description="Basic and acidic residues" evidence="1">
    <location>
        <begin position="80"/>
        <end position="89"/>
    </location>
</feature>
<feature type="compositionally biased region" description="Polar residues" evidence="1">
    <location>
        <begin position="207"/>
        <end position="216"/>
    </location>
</feature>
<dbReference type="RefSeq" id="XP_007920567.1">
    <property type="nucleotide sequence ID" value="XM_007922376.1"/>
</dbReference>
<dbReference type="Proteomes" id="UP000016932">
    <property type="component" value="Unassembled WGS sequence"/>
</dbReference>
<feature type="region of interest" description="Disordered" evidence="1">
    <location>
        <begin position="555"/>
        <end position="574"/>
    </location>
</feature>
<accession>N1Q5L2</accession>
<evidence type="ECO:0000256" key="1">
    <source>
        <dbReference type="SAM" id="MobiDB-lite"/>
    </source>
</evidence>
<feature type="region of interest" description="Disordered" evidence="1">
    <location>
        <begin position="1"/>
        <end position="257"/>
    </location>
</feature>
<feature type="region of interest" description="Disordered" evidence="1">
    <location>
        <begin position="934"/>
        <end position="954"/>
    </location>
</feature>
<feature type="compositionally biased region" description="Low complexity" evidence="1">
    <location>
        <begin position="504"/>
        <end position="515"/>
    </location>
</feature>
<feature type="compositionally biased region" description="Low complexity" evidence="1">
    <location>
        <begin position="1007"/>
        <end position="1019"/>
    </location>
</feature>
<feature type="region of interest" description="Disordered" evidence="1">
    <location>
        <begin position="790"/>
        <end position="910"/>
    </location>
</feature>
<organism evidence="2 3">
    <name type="scientific">Pseudocercospora fijiensis (strain CIRAD86)</name>
    <name type="common">Black leaf streak disease fungus</name>
    <name type="synonym">Mycosphaerella fijiensis</name>
    <dbReference type="NCBI Taxonomy" id="383855"/>
    <lineage>
        <taxon>Eukaryota</taxon>
        <taxon>Fungi</taxon>
        <taxon>Dikarya</taxon>
        <taxon>Ascomycota</taxon>
        <taxon>Pezizomycotina</taxon>
        <taxon>Dothideomycetes</taxon>
        <taxon>Dothideomycetidae</taxon>
        <taxon>Mycosphaerellales</taxon>
        <taxon>Mycosphaerellaceae</taxon>
        <taxon>Pseudocercospora</taxon>
    </lineage>
</organism>
<dbReference type="EMBL" id="KB446555">
    <property type="protein sequence ID" value="EME87240.1"/>
    <property type="molecule type" value="Genomic_DNA"/>
</dbReference>
<dbReference type="STRING" id="383855.N1Q5L2"/>
<evidence type="ECO:0000313" key="2">
    <source>
        <dbReference type="EMBL" id="EME87240.1"/>
    </source>
</evidence>
<feature type="compositionally biased region" description="Polar residues" evidence="1">
    <location>
        <begin position="165"/>
        <end position="178"/>
    </location>
</feature>
<feature type="region of interest" description="Disordered" evidence="1">
    <location>
        <begin position="504"/>
        <end position="525"/>
    </location>
</feature>
<reference evidence="2 3" key="1">
    <citation type="journal article" date="2012" name="PLoS Pathog.">
        <title>Diverse lifestyles and strategies of plant pathogenesis encoded in the genomes of eighteen Dothideomycetes fungi.</title>
        <authorList>
            <person name="Ohm R.A."/>
            <person name="Feau N."/>
            <person name="Henrissat B."/>
            <person name="Schoch C.L."/>
            <person name="Horwitz B.A."/>
            <person name="Barry K.W."/>
            <person name="Condon B.J."/>
            <person name="Copeland A.C."/>
            <person name="Dhillon B."/>
            <person name="Glaser F."/>
            <person name="Hesse C.N."/>
            <person name="Kosti I."/>
            <person name="LaButti K."/>
            <person name="Lindquist E.A."/>
            <person name="Lucas S."/>
            <person name="Salamov A.A."/>
            <person name="Bradshaw R.E."/>
            <person name="Ciuffetti L."/>
            <person name="Hamelin R.C."/>
            <person name="Kema G.H.J."/>
            <person name="Lawrence C."/>
            <person name="Scott J.A."/>
            <person name="Spatafora J.W."/>
            <person name="Turgeon B.G."/>
            <person name="de Wit P.J.G.M."/>
            <person name="Zhong S."/>
            <person name="Goodwin S.B."/>
            <person name="Grigoriev I.V."/>
        </authorList>
    </citation>
    <scope>NUCLEOTIDE SEQUENCE [LARGE SCALE GENOMIC DNA]</scope>
    <source>
        <strain evidence="2 3">CIRAD86</strain>
    </source>
</reference>
<keyword evidence="3" id="KW-1185">Reference proteome</keyword>
<dbReference type="HOGENOM" id="CLU_274649_0_0_1"/>
<dbReference type="AlphaFoldDB" id="N1Q5L2"/>
<feature type="compositionally biased region" description="Basic and acidic residues" evidence="1">
    <location>
        <begin position="561"/>
        <end position="572"/>
    </location>
</feature>
<feature type="region of interest" description="Disordered" evidence="1">
    <location>
        <begin position="270"/>
        <end position="298"/>
    </location>
</feature>
<feature type="compositionally biased region" description="Polar residues" evidence="1">
    <location>
        <begin position="278"/>
        <end position="290"/>
    </location>
</feature>
<gene>
    <name evidence="2" type="ORF">MYCFIDRAFT_84183</name>
</gene>